<feature type="domain" description="Peptidase S74" evidence="3">
    <location>
        <begin position="477"/>
        <end position="570"/>
    </location>
</feature>
<dbReference type="PROSITE" id="PS51688">
    <property type="entry name" value="ICA"/>
    <property type="match status" value="1"/>
</dbReference>
<organism evidence="4">
    <name type="scientific">Dyadobacter sp. 676</name>
    <dbReference type="NCBI Taxonomy" id="3088362"/>
    <lineage>
        <taxon>Bacteria</taxon>
        <taxon>Pseudomonadati</taxon>
        <taxon>Bacteroidota</taxon>
        <taxon>Cytophagia</taxon>
        <taxon>Cytophagales</taxon>
        <taxon>Spirosomataceae</taxon>
        <taxon>Dyadobacter</taxon>
    </lineage>
</organism>
<dbReference type="PANTHER" id="PTHR13029">
    <property type="match status" value="1"/>
</dbReference>
<evidence type="ECO:0000256" key="1">
    <source>
        <dbReference type="SAM" id="Coils"/>
    </source>
</evidence>
<accession>A0AAU8FFZ0</accession>
<dbReference type="InterPro" id="IPR030392">
    <property type="entry name" value="S74_ICA"/>
</dbReference>
<dbReference type="PANTHER" id="PTHR13029:SF18">
    <property type="entry name" value="MYELIN REGULATORY FACTOR HOMOLOG 1"/>
    <property type="match status" value="1"/>
</dbReference>
<dbReference type="RefSeq" id="WP_353718764.1">
    <property type="nucleotide sequence ID" value="NZ_CP159289.1"/>
</dbReference>
<dbReference type="GO" id="GO:0045893">
    <property type="term" value="P:positive regulation of DNA-templated transcription"/>
    <property type="evidence" value="ECO:0007669"/>
    <property type="project" value="TreeGrafter"/>
</dbReference>
<feature type="signal peptide" evidence="2">
    <location>
        <begin position="1"/>
        <end position="32"/>
    </location>
</feature>
<dbReference type="InterPro" id="IPR051577">
    <property type="entry name" value="MRF-like"/>
</dbReference>
<evidence type="ECO:0000256" key="2">
    <source>
        <dbReference type="SAM" id="SignalP"/>
    </source>
</evidence>
<feature type="coiled-coil region" evidence="1">
    <location>
        <begin position="549"/>
        <end position="600"/>
    </location>
</feature>
<dbReference type="Pfam" id="PF13884">
    <property type="entry name" value="Peptidase_S74"/>
    <property type="match status" value="1"/>
</dbReference>
<gene>
    <name evidence="4" type="ORF">ABV298_24445</name>
</gene>
<dbReference type="EMBL" id="CP159289">
    <property type="protein sequence ID" value="XCH23438.1"/>
    <property type="molecule type" value="Genomic_DNA"/>
</dbReference>
<name>A0AAU8FFZ0_9BACT</name>
<sequence>MMTLLKFRGPLGHLQILGMAAACLAATETAYAQVKIGDNPTTINPGSALEIESSNKGLLIPRISLSNTTTWGLAGTPAAGMSVYNTNTGITSSNASYPSAGAGEYYFDGNGWVSKKAGAAAASQEPWNVQGTTTPATDNTQNIYQTGNVTVGSQSPGLGRLAVVSNGGGLGPADDIQIHSYGTETAPGVVMFSATGTEAAPGNVANGTYIGSMNFVPRINGSNANSAAINSQYRGDGTTNLSDLQFIASGANRMYIHQNGNIGINTVSPAARLHVQETEVPVFGSTIARLSRPDNRFLFFETTATAGAYNNLVKDGDAHMIFSTDGDVAGEPNNGLVIAPWSSNTIGTGLKIMENGNVGIGTADPGTSRLFVSSPNLASGIFYQNTATNMAANLWTNANALHHEFYNGVQGTFLRLWANSGAATSNDFGLVHNGTGDIVLTNTQSTPNVKVGINTNAPQEPLHVIGNILASGTITPSDIRIKKDITENTYGLKEVMKLRTIGYRYKDQALSHNHKIGFVAQQIKLAMPELVTIASDSMKTLGVNYAEMTVVLTKAIQEQQAQIEALKAENKKLAAIAAKAESTEKAIASLVDQMKSLQKSVGEQTIHADAVSK</sequence>
<dbReference type="GO" id="GO:0003700">
    <property type="term" value="F:DNA-binding transcription factor activity"/>
    <property type="evidence" value="ECO:0007669"/>
    <property type="project" value="TreeGrafter"/>
</dbReference>
<keyword evidence="2" id="KW-0732">Signal</keyword>
<dbReference type="PROSITE" id="PS51257">
    <property type="entry name" value="PROKAR_LIPOPROTEIN"/>
    <property type="match status" value="1"/>
</dbReference>
<dbReference type="AlphaFoldDB" id="A0AAU8FFZ0"/>
<proteinExistence type="predicted"/>
<feature type="chain" id="PRO_5043392247" evidence="2">
    <location>
        <begin position="33"/>
        <end position="613"/>
    </location>
</feature>
<keyword evidence="1" id="KW-0175">Coiled coil</keyword>
<evidence type="ECO:0000313" key="4">
    <source>
        <dbReference type="EMBL" id="XCH23438.1"/>
    </source>
</evidence>
<dbReference type="GO" id="GO:0043565">
    <property type="term" value="F:sequence-specific DNA binding"/>
    <property type="evidence" value="ECO:0007669"/>
    <property type="project" value="TreeGrafter"/>
</dbReference>
<dbReference type="GO" id="GO:0016540">
    <property type="term" value="P:protein autoprocessing"/>
    <property type="evidence" value="ECO:0007669"/>
    <property type="project" value="TreeGrafter"/>
</dbReference>
<reference evidence="4" key="1">
    <citation type="submission" date="2024-06" db="EMBL/GenBank/DDBJ databases">
        <title>Sequencing and assembly of the genome of Dyadobacter sp. strain 676, a symbiont of Cyamopsis tetragonoloba.</title>
        <authorList>
            <person name="Guro P."/>
            <person name="Sazanova A."/>
            <person name="Kuznetsova I."/>
            <person name="Belimov A."/>
            <person name="Safronova V."/>
        </authorList>
    </citation>
    <scope>NUCLEOTIDE SEQUENCE</scope>
    <source>
        <strain evidence="4">676</strain>
    </source>
</reference>
<protein>
    <submittedName>
        <fullName evidence="4">Tail fiber domain-containing protein</fullName>
    </submittedName>
</protein>
<evidence type="ECO:0000259" key="3">
    <source>
        <dbReference type="PROSITE" id="PS51688"/>
    </source>
</evidence>